<dbReference type="RefSeq" id="WP_075367382.1">
    <property type="nucleotide sequence ID" value="NZ_MLBF01000090.1"/>
</dbReference>
<comment type="caution">
    <text evidence="2">The sequence shown here is derived from an EMBL/GenBank/DDBJ whole genome shotgun (WGS) entry which is preliminary data.</text>
</comment>
<sequence>MGGVIVSTSVNDGLKLLFGFLTTVFIVVSVIFGLTWVDVGSNYSILISSHPANILTLQNISVDGASITYIQQDGNLKNYNYTGSVKLGVNLKQPTADVEVHKNIFGDQETVLSNLVVPKDEFTH</sequence>
<dbReference type="EMBL" id="MLBF01000090">
    <property type="protein sequence ID" value="OLN26032.1"/>
    <property type="molecule type" value="Genomic_DNA"/>
</dbReference>
<keyword evidence="1" id="KW-1133">Transmembrane helix</keyword>
<evidence type="ECO:0000313" key="3">
    <source>
        <dbReference type="Proteomes" id="UP000186102"/>
    </source>
</evidence>
<feature type="transmembrane region" description="Helical" evidence="1">
    <location>
        <begin position="16"/>
        <end position="37"/>
    </location>
</feature>
<keyword evidence="1" id="KW-0472">Membrane</keyword>
<dbReference type="OrthoDB" id="10006171at2"/>
<accession>A0A1Q8QFH4</accession>
<organism evidence="2 3">
    <name type="scientific">Desulfosporosinus metallidurans</name>
    <dbReference type="NCBI Taxonomy" id="1888891"/>
    <lineage>
        <taxon>Bacteria</taxon>
        <taxon>Bacillati</taxon>
        <taxon>Bacillota</taxon>
        <taxon>Clostridia</taxon>
        <taxon>Eubacteriales</taxon>
        <taxon>Desulfitobacteriaceae</taxon>
        <taxon>Desulfosporosinus</taxon>
    </lineage>
</organism>
<dbReference type="AlphaFoldDB" id="A0A1Q8QFH4"/>
<evidence type="ECO:0000256" key="1">
    <source>
        <dbReference type="SAM" id="Phobius"/>
    </source>
</evidence>
<reference evidence="2 3" key="1">
    <citation type="submission" date="2016-09" db="EMBL/GenBank/DDBJ databases">
        <title>Complete genome of Desulfosporosinus sp. OL.</title>
        <authorList>
            <person name="Mardanov A."/>
            <person name="Beletsky A."/>
            <person name="Panova A."/>
            <person name="Karnachuk O."/>
            <person name="Ravin N."/>
        </authorList>
    </citation>
    <scope>NUCLEOTIDE SEQUENCE [LARGE SCALE GENOMIC DNA]</scope>
    <source>
        <strain evidence="2 3">OL</strain>
    </source>
</reference>
<dbReference type="STRING" id="1888891.DSOL_5147"/>
<protein>
    <submittedName>
        <fullName evidence="2">Uncharacterized protein</fullName>
    </submittedName>
</protein>
<keyword evidence="1" id="KW-0812">Transmembrane</keyword>
<dbReference type="Proteomes" id="UP000186102">
    <property type="component" value="Unassembled WGS sequence"/>
</dbReference>
<proteinExistence type="predicted"/>
<gene>
    <name evidence="2" type="ORF">DSOL_5147</name>
</gene>
<name>A0A1Q8QFH4_9FIRM</name>
<evidence type="ECO:0000313" key="2">
    <source>
        <dbReference type="EMBL" id="OLN26032.1"/>
    </source>
</evidence>
<keyword evidence="3" id="KW-1185">Reference proteome</keyword>